<dbReference type="InterPro" id="IPR005479">
    <property type="entry name" value="CPAse_ATP-bd"/>
</dbReference>
<dbReference type="EMBL" id="MSCH01000003">
    <property type="protein sequence ID" value="PQJ53932.1"/>
    <property type="molecule type" value="Genomic_DNA"/>
</dbReference>
<comment type="pathway">
    <text evidence="3">Lipid metabolism; malonyl-CoA biosynthesis; malonyl-CoA from acetyl-CoA: step 1/1.</text>
</comment>
<dbReference type="InterPro" id="IPR011054">
    <property type="entry name" value="Rudment_hybrid_motif"/>
</dbReference>
<dbReference type="Pfam" id="PF00289">
    <property type="entry name" value="Biotin_carb_N"/>
    <property type="match status" value="1"/>
</dbReference>
<evidence type="ECO:0000259" key="15">
    <source>
        <dbReference type="PROSITE" id="PS50975"/>
    </source>
</evidence>
<evidence type="ECO:0000256" key="1">
    <source>
        <dbReference type="ARBA" id="ARBA00001953"/>
    </source>
</evidence>
<dbReference type="InterPro" id="IPR001882">
    <property type="entry name" value="Biotin_BS"/>
</dbReference>
<evidence type="ECO:0000256" key="11">
    <source>
        <dbReference type="ARBA" id="ARBA00033786"/>
    </source>
</evidence>
<evidence type="ECO:0000313" key="17">
    <source>
        <dbReference type="EMBL" id="PQJ53932.1"/>
    </source>
</evidence>
<dbReference type="OrthoDB" id="9763189at2"/>
<dbReference type="Gene3D" id="3.30.470.20">
    <property type="entry name" value="ATP-grasp fold, B domain"/>
    <property type="match status" value="1"/>
</dbReference>
<evidence type="ECO:0000256" key="5">
    <source>
        <dbReference type="ARBA" id="ARBA00017242"/>
    </source>
</evidence>
<dbReference type="InterPro" id="IPR005481">
    <property type="entry name" value="BC-like_N"/>
</dbReference>
<keyword evidence="10" id="KW-0092">Biotin</keyword>
<evidence type="ECO:0000256" key="4">
    <source>
        <dbReference type="ARBA" id="ARBA00011750"/>
    </source>
</evidence>
<dbReference type="Gene3D" id="3.30.700.40">
    <property type="match status" value="1"/>
</dbReference>
<dbReference type="SUPFAM" id="SSF51246">
    <property type="entry name" value="Rudiment single hybrid motif"/>
    <property type="match status" value="1"/>
</dbReference>
<dbReference type="RefSeq" id="WP_105052432.1">
    <property type="nucleotide sequence ID" value="NZ_BMYG01000002.1"/>
</dbReference>
<keyword evidence="6" id="KW-0436">Ligase</keyword>
<dbReference type="PROSITE" id="PS50979">
    <property type="entry name" value="BC"/>
    <property type="match status" value="1"/>
</dbReference>
<dbReference type="PROSITE" id="PS00188">
    <property type="entry name" value="BIOTIN"/>
    <property type="match status" value="1"/>
</dbReference>
<dbReference type="SUPFAM" id="SSF51230">
    <property type="entry name" value="Single hybrid motif"/>
    <property type="match status" value="1"/>
</dbReference>
<dbReference type="Pfam" id="PF00364">
    <property type="entry name" value="Biotin_lipoyl"/>
    <property type="match status" value="1"/>
</dbReference>
<comment type="catalytic activity">
    <reaction evidence="12">
        <text>N(6)-biotinyl-L-lysyl-[protein] + hydrogencarbonate + ATP = N(6)-carboxybiotinyl-L-lysyl-[protein] + ADP + phosphate + H(+)</text>
        <dbReference type="Rhea" id="RHEA:13501"/>
        <dbReference type="Rhea" id="RHEA-COMP:10505"/>
        <dbReference type="Rhea" id="RHEA-COMP:10506"/>
        <dbReference type="ChEBI" id="CHEBI:15378"/>
        <dbReference type="ChEBI" id="CHEBI:17544"/>
        <dbReference type="ChEBI" id="CHEBI:30616"/>
        <dbReference type="ChEBI" id="CHEBI:43474"/>
        <dbReference type="ChEBI" id="CHEBI:83144"/>
        <dbReference type="ChEBI" id="CHEBI:83145"/>
        <dbReference type="ChEBI" id="CHEBI:456216"/>
        <dbReference type="EC" id="6.3.4.14"/>
    </reaction>
</comment>
<dbReference type="InterPro" id="IPR011761">
    <property type="entry name" value="ATP-grasp"/>
</dbReference>
<dbReference type="InterPro" id="IPR011764">
    <property type="entry name" value="Biotin_carboxylation_dom"/>
</dbReference>
<dbReference type="PROSITE" id="PS50975">
    <property type="entry name" value="ATP_GRASP"/>
    <property type="match status" value="1"/>
</dbReference>
<organism evidence="17 18">
    <name type="scientific">Psychrosphaera saromensis</name>
    <dbReference type="NCBI Taxonomy" id="716813"/>
    <lineage>
        <taxon>Bacteria</taxon>
        <taxon>Pseudomonadati</taxon>
        <taxon>Pseudomonadota</taxon>
        <taxon>Gammaproteobacteria</taxon>
        <taxon>Alteromonadales</taxon>
        <taxon>Pseudoalteromonadaceae</taxon>
        <taxon>Psychrosphaera</taxon>
    </lineage>
</organism>
<evidence type="ECO:0000256" key="9">
    <source>
        <dbReference type="ARBA" id="ARBA00022946"/>
    </source>
</evidence>
<dbReference type="AlphaFoldDB" id="A0A2S7UWP6"/>
<dbReference type="GO" id="GO:0005524">
    <property type="term" value="F:ATP binding"/>
    <property type="evidence" value="ECO:0007669"/>
    <property type="project" value="UniProtKB-UniRule"/>
</dbReference>
<accession>A0A2S7UWP6</accession>
<evidence type="ECO:0000256" key="7">
    <source>
        <dbReference type="ARBA" id="ARBA00022741"/>
    </source>
</evidence>
<dbReference type="PANTHER" id="PTHR18866:SF33">
    <property type="entry name" value="METHYLCROTONOYL-COA CARBOXYLASE SUBUNIT ALPHA, MITOCHONDRIAL-RELATED"/>
    <property type="match status" value="1"/>
</dbReference>
<dbReference type="InterPro" id="IPR050856">
    <property type="entry name" value="Biotin_carboxylase_complex"/>
</dbReference>
<evidence type="ECO:0000313" key="18">
    <source>
        <dbReference type="Proteomes" id="UP000239007"/>
    </source>
</evidence>
<gene>
    <name evidence="17" type="ORF">BTO11_09840</name>
</gene>
<evidence type="ECO:0000256" key="2">
    <source>
        <dbReference type="ARBA" id="ARBA00003761"/>
    </source>
</evidence>
<proteinExistence type="predicted"/>
<dbReference type="InterPro" id="IPR016185">
    <property type="entry name" value="PreATP-grasp_dom_sf"/>
</dbReference>
<evidence type="ECO:0000259" key="14">
    <source>
        <dbReference type="PROSITE" id="PS50968"/>
    </source>
</evidence>
<name>A0A2S7UWP6_9GAMM</name>
<dbReference type="Pfam" id="PF21139">
    <property type="entry name" value="BT_MCC_alpha"/>
    <property type="match status" value="1"/>
</dbReference>
<dbReference type="InterPro" id="IPR005482">
    <property type="entry name" value="Biotin_COase_C"/>
</dbReference>
<evidence type="ECO:0000256" key="6">
    <source>
        <dbReference type="ARBA" id="ARBA00022598"/>
    </source>
</evidence>
<comment type="subunit">
    <text evidence="4">Acetyl-CoA carboxylase is a heterohexamer of biotin carboxyl carrier protein, biotin carboxylase and the two subunits of carboxyl transferase in a 2:2 complex.</text>
</comment>
<dbReference type="PROSITE" id="PS50968">
    <property type="entry name" value="BIOTINYL_LIPOYL"/>
    <property type="match status" value="1"/>
</dbReference>
<sequence>MFTKILIANRGEIACRVIKTARAMGILTVAVYSDADKNAMHVQMADEAVYLGGSPSRESYLLSQKVIDAALLTGAQAIHPGYGFLSENSEFCRLCEQNNIVFIGPPIGAIEAMGSKSAAKNIMQQANVPLVPGYHGDDQSMAVIKQAADDMGYPVLLKATAGGGGKGMRQVWSEKEFKSEFEAVKREALSSFGDDRMLVEKYLTQPRHVEIQVFCDNHGNAVYLFERDCSVQRRHQKVIEEAPAFNMSPELRAKMGESAIKSAQAIGYQGAGTVEFLLDIDGSFYFMEMNTRLQVEHPVTEMITGQDLVEWQLRVAANETLPKTQQELSIQGHAFEARIYAEDPDNDFLPATGHLQFLQAPAESKHVRVDTGVRQGDDVSVFYDPMIAKLIVWDENREKALQRLTKALMEYRIQGVTTNIDFLHNLASCEAFKNEDIDTGFIEKNHDEIFSANTSKSSTNKQTITNQIAMAAFALVLQQANKANALAAKSSDVNSPWHNNNAWRLNQDNLHTLTLSHDGVEYQVNLEQHTNAKHSYTITTSSKSLESNVYSFEGEGELVDNTLNCFIDGLRSNTTVVFTEQQVCLYTKQGVFNITQVLADMGDSTDDATVGGLTAPMNGTMVSVLVNAGDKVEKDQALMIMEAMKMEHVIKAPSNGVVTGLFYKNGDMVDGGSELLTFEVADVVITEKEQKVES</sequence>
<dbReference type="FunFam" id="3.40.50.20:FF:000010">
    <property type="entry name" value="Propionyl-CoA carboxylase subunit alpha"/>
    <property type="match status" value="1"/>
</dbReference>
<keyword evidence="18" id="KW-1185">Reference proteome</keyword>
<dbReference type="FunFam" id="3.30.470.20:FF:000028">
    <property type="entry name" value="Methylcrotonoyl-CoA carboxylase subunit alpha, mitochondrial"/>
    <property type="match status" value="1"/>
</dbReference>
<evidence type="ECO:0000259" key="16">
    <source>
        <dbReference type="PROSITE" id="PS50979"/>
    </source>
</evidence>
<dbReference type="InterPro" id="IPR000089">
    <property type="entry name" value="Biotin_lipoyl"/>
</dbReference>
<dbReference type="SUPFAM" id="SSF56059">
    <property type="entry name" value="Glutathione synthetase ATP-binding domain-like"/>
    <property type="match status" value="1"/>
</dbReference>
<dbReference type="PROSITE" id="PS00867">
    <property type="entry name" value="CPSASE_2"/>
    <property type="match status" value="1"/>
</dbReference>
<evidence type="ECO:0000256" key="12">
    <source>
        <dbReference type="ARBA" id="ARBA00048600"/>
    </source>
</evidence>
<feature type="domain" description="ATP-grasp" evidence="15">
    <location>
        <begin position="120"/>
        <end position="317"/>
    </location>
</feature>
<comment type="caution">
    <text evidence="17">The sequence shown here is derived from an EMBL/GenBank/DDBJ whole genome shotgun (WGS) entry which is preliminary data.</text>
</comment>
<dbReference type="GO" id="GO:0004075">
    <property type="term" value="F:biotin carboxylase activity"/>
    <property type="evidence" value="ECO:0007669"/>
    <property type="project" value="UniProtKB-EC"/>
</dbReference>
<dbReference type="InterPro" id="IPR011053">
    <property type="entry name" value="Single_hybrid_motif"/>
</dbReference>
<dbReference type="SMART" id="SM00878">
    <property type="entry name" value="Biotin_carb_C"/>
    <property type="match status" value="1"/>
</dbReference>
<dbReference type="InterPro" id="IPR048429">
    <property type="entry name" value="MCC_alpha_BT"/>
</dbReference>
<comment type="function">
    <text evidence="2">This protein is a component of the acetyl coenzyme A carboxylase complex; first, biotin carboxylase catalyzes the carboxylation of the carrier protein and then the transcarboxylase transfers the carboxyl group to form malonyl-CoA.</text>
</comment>
<evidence type="ECO:0000256" key="3">
    <source>
        <dbReference type="ARBA" id="ARBA00004956"/>
    </source>
</evidence>
<feature type="domain" description="Biotin carboxylation" evidence="16">
    <location>
        <begin position="1"/>
        <end position="447"/>
    </location>
</feature>
<reference evidence="17 18" key="1">
    <citation type="submission" date="2016-12" db="EMBL/GenBank/DDBJ databases">
        <title>Diversity of luminous bacteria.</title>
        <authorList>
            <person name="Yoshizawa S."/>
            <person name="Kogure K."/>
        </authorList>
    </citation>
    <scope>NUCLEOTIDE SEQUENCE [LARGE SCALE GENOMIC DNA]</scope>
    <source>
        <strain evidence="17 18">SA4-48</strain>
    </source>
</reference>
<comment type="cofactor">
    <cofactor evidence="1">
        <name>biotin</name>
        <dbReference type="ChEBI" id="CHEBI:57586"/>
    </cofactor>
</comment>
<dbReference type="CDD" id="cd06850">
    <property type="entry name" value="biotinyl_domain"/>
    <property type="match status" value="1"/>
</dbReference>
<evidence type="ECO:0000256" key="10">
    <source>
        <dbReference type="ARBA" id="ARBA00023267"/>
    </source>
</evidence>
<dbReference type="NCBIfam" id="NF006367">
    <property type="entry name" value="PRK08591.1"/>
    <property type="match status" value="1"/>
</dbReference>
<dbReference type="Gene3D" id="3.40.50.20">
    <property type="match status" value="1"/>
</dbReference>
<keyword evidence="7 13" id="KW-0547">Nucleotide-binding</keyword>
<dbReference type="GO" id="GO:0046872">
    <property type="term" value="F:metal ion binding"/>
    <property type="evidence" value="ECO:0007669"/>
    <property type="project" value="InterPro"/>
</dbReference>
<dbReference type="PROSITE" id="PS00866">
    <property type="entry name" value="CPSASE_1"/>
    <property type="match status" value="1"/>
</dbReference>
<feature type="domain" description="Lipoyl-binding" evidence="14">
    <location>
        <begin position="598"/>
        <end position="679"/>
    </location>
</feature>
<dbReference type="Gene3D" id="3.30.1490.20">
    <property type="entry name" value="ATP-grasp fold, A domain"/>
    <property type="match status" value="1"/>
</dbReference>
<dbReference type="PANTHER" id="PTHR18866">
    <property type="entry name" value="CARBOXYLASE:PYRUVATE/ACETYL-COA/PROPIONYL-COA CARBOXYLASE"/>
    <property type="match status" value="1"/>
</dbReference>
<dbReference type="SUPFAM" id="SSF52440">
    <property type="entry name" value="PreATP-grasp domain"/>
    <property type="match status" value="1"/>
</dbReference>
<dbReference type="Gene3D" id="2.40.50.100">
    <property type="match status" value="1"/>
</dbReference>
<dbReference type="Pfam" id="PF02785">
    <property type="entry name" value="Biotin_carb_C"/>
    <property type="match status" value="1"/>
</dbReference>
<evidence type="ECO:0000256" key="8">
    <source>
        <dbReference type="ARBA" id="ARBA00022840"/>
    </source>
</evidence>
<dbReference type="FunFam" id="3.30.1490.20:FF:000003">
    <property type="entry name" value="acetyl-CoA carboxylase isoform X1"/>
    <property type="match status" value="1"/>
</dbReference>
<protein>
    <recommendedName>
        <fullName evidence="5">Biotin carboxylase</fullName>
    </recommendedName>
    <alternativeName>
        <fullName evidence="11">Acetyl-coenzyme A carboxylase biotin carboxylase subunit A</fullName>
    </alternativeName>
</protein>
<keyword evidence="9" id="KW-0809">Transit peptide</keyword>
<dbReference type="InterPro" id="IPR013815">
    <property type="entry name" value="ATP_grasp_subdomain_1"/>
</dbReference>
<dbReference type="FunFam" id="2.40.50.100:FF:000003">
    <property type="entry name" value="Acetyl-CoA carboxylase biotin carboxyl carrier protein"/>
    <property type="match status" value="1"/>
</dbReference>
<dbReference type="Pfam" id="PF02786">
    <property type="entry name" value="CPSase_L_D2"/>
    <property type="match status" value="1"/>
</dbReference>
<keyword evidence="8 13" id="KW-0067">ATP-binding</keyword>
<dbReference type="Proteomes" id="UP000239007">
    <property type="component" value="Unassembled WGS sequence"/>
</dbReference>
<evidence type="ECO:0000256" key="13">
    <source>
        <dbReference type="PROSITE-ProRule" id="PRU00409"/>
    </source>
</evidence>